<evidence type="ECO:0000259" key="7">
    <source>
        <dbReference type="Pfam" id="PF16355"/>
    </source>
</evidence>
<dbReference type="GO" id="GO:0005975">
    <property type="term" value="P:carbohydrate metabolic process"/>
    <property type="evidence" value="ECO:0007669"/>
    <property type="project" value="InterPro"/>
</dbReference>
<evidence type="ECO:0000256" key="1">
    <source>
        <dbReference type="ARBA" id="ARBA00007401"/>
    </source>
</evidence>
<feature type="domain" description="Glycoside hydrolase family 2 catalytic" evidence="5">
    <location>
        <begin position="304"/>
        <end position="438"/>
    </location>
</feature>
<dbReference type="InterPro" id="IPR051913">
    <property type="entry name" value="GH2_Domain-Containing"/>
</dbReference>
<dbReference type="PROSITE" id="PS51257">
    <property type="entry name" value="PROKAR_LIPOPROTEIN"/>
    <property type="match status" value="1"/>
</dbReference>
<dbReference type="PANTHER" id="PTHR42732:SF1">
    <property type="entry name" value="BETA-MANNOSIDASE"/>
    <property type="match status" value="1"/>
</dbReference>
<dbReference type="SUPFAM" id="SSF49785">
    <property type="entry name" value="Galactose-binding domain-like"/>
    <property type="match status" value="1"/>
</dbReference>
<comment type="similarity">
    <text evidence="1">Belongs to the glycosyl hydrolase 2 family.</text>
</comment>
<evidence type="ECO:0000259" key="6">
    <source>
        <dbReference type="Pfam" id="PF02837"/>
    </source>
</evidence>
<feature type="domain" description="Glycoside hydrolase family 2 immunoglobulin-like beta-sandwich" evidence="4">
    <location>
        <begin position="197"/>
        <end position="297"/>
    </location>
</feature>
<dbReference type="PANTHER" id="PTHR42732">
    <property type="entry name" value="BETA-GALACTOSIDASE"/>
    <property type="match status" value="1"/>
</dbReference>
<dbReference type="Pfam" id="PF18565">
    <property type="entry name" value="Glyco_hydro2_C5"/>
    <property type="match status" value="1"/>
</dbReference>
<feature type="domain" description="Glycosyl hydrolases family 2 sugar binding" evidence="6">
    <location>
        <begin position="32"/>
        <end position="181"/>
    </location>
</feature>
<feature type="domain" description="DUF4982" evidence="7">
    <location>
        <begin position="672"/>
        <end position="729"/>
    </location>
</feature>
<dbReference type="InterPro" id="IPR032311">
    <property type="entry name" value="DUF4982"/>
</dbReference>
<dbReference type="SUPFAM" id="SSF51445">
    <property type="entry name" value="(Trans)glycosidases"/>
    <property type="match status" value="1"/>
</dbReference>
<keyword evidence="10" id="KW-1185">Reference proteome</keyword>
<dbReference type="Pfam" id="PF02836">
    <property type="entry name" value="Glyco_hydro_2_C"/>
    <property type="match status" value="1"/>
</dbReference>
<feature type="domain" description="Glycoside hydrolase family 2" evidence="8">
    <location>
        <begin position="743"/>
        <end position="843"/>
    </location>
</feature>
<dbReference type="InterPro" id="IPR017853">
    <property type="entry name" value="GH"/>
</dbReference>
<dbReference type="PRINTS" id="PR00132">
    <property type="entry name" value="GLHYDRLASE2"/>
</dbReference>
<name>A0A3S9PBE7_9BACT</name>
<proteinExistence type="inferred from homology"/>
<dbReference type="Pfam" id="PF02837">
    <property type="entry name" value="Glyco_hydro_2_N"/>
    <property type="match status" value="1"/>
</dbReference>
<protein>
    <submittedName>
        <fullName evidence="9">DUF4982 domain-containing protein</fullName>
    </submittedName>
</protein>
<dbReference type="InterPro" id="IPR006104">
    <property type="entry name" value="Glyco_hydro_2_N"/>
</dbReference>
<dbReference type="Proteomes" id="UP000267268">
    <property type="component" value="Chromosome 2"/>
</dbReference>
<evidence type="ECO:0000259" key="5">
    <source>
        <dbReference type="Pfam" id="PF02836"/>
    </source>
</evidence>
<organism evidence="9 10">
    <name type="scientific">Flammeovirga pectinis</name>
    <dbReference type="NCBI Taxonomy" id="2494373"/>
    <lineage>
        <taxon>Bacteria</taxon>
        <taxon>Pseudomonadati</taxon>
        <taxon>Bacteroidota</taxon>
        <taxon>Cytophagia</taxon>
        <taxon>Cytophagales</taxon>
        <taxon>Flammeovirgaceae</taxon>
        <taxon>Flammeovirga</taxon>
    </lineage>
</organism>
<dbReference type="InterPro" id="IPR040605">
    <property type="entry name" value="Glyco_hydro2_dom5"/>
</dbReference>
<dbReference type="InterPro" id="IPR006103">
    <property type="entry name" value="Glyco_hydro_2_cat"/>
</dbReference>
<dbReference type="AlphaFoldDB" id="A0A3S9PBE7"/>
<dbReference type="InterPro" id="IPR008979">
    <property type="entry name" value="Galactose-bd-like_sf"/>
</dbReference>
<reference evidence="9 10" key="1">
    <citation type="submission" date="2018-12" db="EMBL/GenBank/DDBJ databases">
        <title>Flammeovirga pectinis sp. nov., isolated from the gut of the Korean scallop, Patinopecten yessoensis.</title>
        <authorList>
            <person name="Bae J.-W."/>
            <person name="Jeong Y.-S."/>
            <person name="Kang W."/>
        </authorList>
    </citation>
    <scope>NUCLEOTIDE SEQUENCE [LARGE SCALE GENOMIC DNA]</scope>
    <source>
        <strain evidence="9 10">L12M1</strain>
    </source>
</reference>
<sequence length="862" mass="98556">MKNVIYLLTLFVLSSGCNTQNSNKTAREHDFNFNWKFHLTDNNHSNFSSEDVSVKDWESIKLPHDWVIGNHYDSANAEFAPATGYIYGGGTGWYRKEFDIALNNNQKAFIHFDGVYNNSEVYINGKKLGFHPYGYSPFYYDLTPYINKNSKNTIAVKVDHTRFADSRWYTGAGIYRNVKLVVTNKLYVPIWGTFISTPEIEDNNALVNITTTIKNDYKGNKSFDLLTELFNKSNEKVGEAIKVISINENEQLEVVQQINVTNPILWGVENPHLYTAVTKLIIDNEQVDVLSSNFGIRNIKFDADSGFFLNNENMKIKGVCLHHDAGLVGTAVPKDVWRRRLQTLKDGGCNAIRVAHNPASSEFLDLCDELGFLVQDEFFDEWDYPKDKRFNQKEQSQNKETEGYANYFQNYGEEDLKSVMKSHRNHPSIFQWSIGNEIEWTYPRVAKATGFFGNMNWNGNYFWSKPPYSTTKIKEKLTTLPHQKYDIGMTAKQLVDWTKEMDNSRPVVANCILPSASHETLYGKSLDIVGYSYRRVLYDYGHEMYPNKVIMGTENLAQYHEWKAVMDRPFIAGTFFWTGIDYLGEIRGPWPIKGNNAGMIDFAGFTKPSYHMIKTLWSDDPHTYIATQEIEKSINKIDPNSGLLVAKNPNAWKHALWEWHDVNNHWNYAEKQMISVEMYSNCESIELFLNEKSLGQRNLSEFEDHIYKWAVPFEKGKLTAVGVKNGQIIETTLHTAGKAAGVKLSIDKSTIDNDEYEVAHVVAQLVDAKGFPIKNQERIINFEIPENLRVLGVDNGAINNVQTHNARKLLTSNGRALIILQSKEGKGKVEVKAKVEGLLEDKILLTIKEKGTKTQDVYAELN</sequence>
<dbReference type="InterPro" id="IPR006101">
    <property type="entry name" value="Glyco_hydro_2"/>
</dbReference>
<dbReference type="Pfam" id="PF00703">
    <property type="entry name" value="Glyco_hydro_2"/>
    <property type="match status" value="1"/>
</dbReference>
<dbReference type="InterPro" id="IPR006102">
    <property type="entry name" value="Ig-like_GH2"/>
</dbReference>
<dbReference type="Gene3D" id="3.20.20.80">
    <property type="entry name" value="Glycosidases"/>
    <property type="match status" value="1"/>
</dbReference>
<dbReference type="EMBL" id="CP034563">
    <property type="protein sequence ID" value="AZQ65555.1"/>
    <property type="molecule type" value="Genomic_DNA"/>
</dbReference>
<evidence type="ECO:0000259" key="8">
    <source>
        <dbReference type="Pfam" id="PF18565"/>
    </source>
</evidence>
<evidence type="ECO:0000256" key="3">
    <source>
        <dbReference type="ARBA" id="ARBA00023295"/>
    </source>
</evidence>
<evidence type="ECO:0000256" key="2">
    <source>
        <dbReference type="ARBA" id="ARBA00022801"/>
    </source>
</evidence>
<keyword evidence="2" id="KW-0378">Hydrolase</keyword>
<evidence type="ECO:0000313" key="9">
    <source>
        <dbReference type="EMBL" id="AZQ65555.1"/>
    </source>
</evidence>
<keyword evidence="3" id="KW-0326">Glycosidase</keyword>
<dbReference type="SUPFAM" id="SSF49303">
    <property type="entry name" value="beta-Galactosidase/glucuronidase domain"/>
    <property type="match status" value="1"/>
</dbReference>
<accession>A0A3S9PBE7</accession>
<gene>
    <name evidence="9" type="ORF">EI427_25415</name>
</gene>
<dbReference type="Gene3D" id="2.60.40.10">
    <property type="entry name" value="Immunoglobulins"/>
    <property type="match status" value="3"/>
</dbReference>
<evidence type="ECO:0000313" key="10">
    <source>
        <dbReference type="Proteomes" id="UP000267268"/>
    </source>
</evidence>
<dbReference type="GO" id="GO:0004553">
    <property type="term" value="F:hydrolase activity, hydrolyzing O-glycosyl compounds"/>
    <property type="evidence" value="ECO:0007669"/>
    <property type="project" value="InterPro"/>
</dbReference>
<dbReference type="InterPro" id="IPR036156">
    <property type="entry name" value="Beta-gal/glucu_dom_sf"/>
</dbReference>
<evidence type="ECO:0000259" key="4">
    <source>
        <dbReference type="Pfam" id="PF00703"/>
    </source>
</evidence>
<dbReference type="Gene3D" id="2.60.120.260">
    <property type="entry name" value="Galactose-binding domain-like"/>
    <property type="match status" value="1"/>
</dbReference>
<dbReference type="Pfam" id="PF16355">
    <property type="entry name" value="DUF4982"/>
    <property type="match status" value="1"/>
</dbReference>
<dbReference type="RefSeq" id="WP_126620380.1">
    <property type="nucleotide sequence ID" value="NZ_CP034563.1"/>
</dbReference>
<dbReference type="KEGG" id="fll:EI427_25415"/>
<dbReference type="OrthoDB" id="1007335at2"/>
<dbReference type="InterPro" id="IPR013783">
    <property type="entry name" value="Ig-like_fold"/>
</dbReference>